<dbReference type="AlphaFoldDB" id="A0A9P6FXS0"/>
<organism evidence="2 3">
    <name type="scientific">Lunasporangiospora selenospora</name>
    <dbReference type="NCBI Taxonomy" id="979761"/>
    <lineage>
        <taxon>Eukaryota</taxon>
        <taxon>Fungi</taxon>
        <taxon>Fungi incertae sedis</taxon>
        <taxon>Mucoromycota</taxon>
        <taxon>Mortierellomycotina</taxon>
        <taxon>Mortierellomycetes</taxon>
        <taxon>Mortierellales</taxon>
        <taxon>Mortierellaceae</taxon>
        <taxon>Lunasporangiospora</taxon>
    </lineage>
</organism>
<feature type="compositionally biased region" description="Polar residues" evidence="1">
    <location>
        <begin position="150"/>
        <end position="162"/>
    </location>
</feature>
<feature type="region of interest" description="Disordered" evidence="1">
    <location>
        <begin position="293"/>
        <end position="321"/>
    </location>
</feature>
<dbReference type="EMBL" id="JAABOA010000970">
    <property type="protein sequence ID" value="KAF9582666.1"/>
    <property type="molecule type" value="Genomic_DNA"/>
</dbReference>
<gene>
    <name evidence="2" type="ORF">BGW38_010919</name>
</gene>
<name>A0A9P6FXS0_9FUNG</name>
<dbReference type="OrthoDB" id="2444085at2759"/>
<feature type="compositionally biased region" description="Low complexity" evidence="1">
    <location>
        <begin position="293"/>
        <end position="306"/>
    </location>
</feature>
<proteinExistence type="predicted"/>
<accession>A0A9P6FXS0</accession>
<reference evidence="2" key="1">
    <citation type="journal article" date="2020" name="Fungal Divers.">
        <title>Resolving the Mortierellaceae phylogeny through synthesis of multi-gene phylogenetics and phylogenomics.</title>
        <authorList>
            <person name="Vandepol N."/>
            <person name="Liber J."/>
            <person name="Desiro A."/>
            <person name="Na H."/>
            <person name="Kennedy M."/>
            <person name="Barry K."/>
            <person name="Grigoriev I.V."/>
            <person name="Miller A.N."/>
            <person name="O'Donnell K."/>
            <person name="Stajich J.E."/>
            <person name="Bonito G."/>
        </authorList>
    </citation>
    <scope>NUCLEOTIDE SEQUENCE</scope>
    <source>
        <strain evidence="2">KOD1015</strain>
    </source>
</reference>
<keyword evidence="3" id="KW-1185">Reference proteome</keyword>
<feature type="compositionally biased region" description="Low complexity" evidence="1">
    <location>
        <begin position="172"/>
        <end position="190"/>
    </location>
</feature>
<feature type="region of interest" description="Disordered" evidence="1">
    <location>
        <begin position="150"/>
        <end position="190"/>
    </location>
</feature>
<comment type="caution">
    <text evidence="2">The sequence shown here is derived from an EMBL/GenBank/DDBJ whole genome shotgun (WGS) entry which is preliminary data.</text>
</comment>
<evidence type="ECO:0000313" key="2">
    <source>
        <dbReference type="EMBL" id="KAF9582666.1"/>
    </source>
</evidence>
<evidence type="ECO:0000256" key="1">
    <source>
        <dbReference type="SAM" id="MobiDB-lite"/>
    </source>
</evidence>
<protein>
    <submittedName>
        <fullName evidence="2">Uncharacterized protein</fullName>
    </submittedName>
</protein>
<evidence type="ECO:0000313" key="3">
    <source>
        <dbReference type="Proteomes" id="UP000780801"/>
    </source>
</evidence>
<dbReference type="Proteomes" id="UP000780801">
    <property type="component" value="Unassembled WGS sequence"/>
</dbReference>
<sequence>MASTSFLATTFVEDYDPILSSARHIQPTYFPRNSTVRSSDTLLQPAMDSFLTLVERWADAKDEYPLVFAWLQYWALTAHALAILLWNSVLTVAQSFAWIATAEGLQWIQTSGADSNLDWEVLLLGSVFLLLDIDIDSIDQKRYPMLLSTASAPPTQTETSPLHRQPPYKKTSGSSSSVISSSSSASSSSASSSKRVTFHSRVMVIGGGKAAPRPSIDIDRVIPAVPLTESPTRSTFSWDDETIFPESHLDAFGPAANSVQTPSPVLSDLGALFRSPSPCPSISNSCRSSICSELSDSSSDASNDSTSDQRPRQRTKKSTTSKIASFFHKNDKHKQQQRVAAALQSIDLGECANCPTLLMPLSPEDQYQPTHRRSSVLHKLGMRLRRSS</sequence>